<dbReference type="Proteomes" id="UP001281761">
    <property type="component" value="Unassembled WGS sequence"/>
</dbReference>
<dbReference type="EMBL" id="JARBJD010000034">
    <property type="protein sequence ID" value="KAK2958935.1"/>
    <property type="molecule type" value="Genomic_DNA"/>
</dbReference>
<gene>
    <name evidence="1" type="ORF">BLNAU_6184</name>
</gene>
<evidence type="ECO:0000313" key="1">
    <source>
        <dbReference type="EMBL" id="KAK2958935.1"/>
    </source>
</evidence>
<organism evidence="1 2">
    <name type="scientific">Blattamonas nauphoetae</name>
    <dbReference type="NCBI Taxonomy" id="2049346"/>
    <lineage>
        <taxon>Eukaryota</taxon>
        <taxon>Metamonada</taxon>
        <taxon>Preaxostyla</taxon>
        <taxon>Oxymonadida</taxon>
        <taxon>Blattamonas</taxon>
    </lineage>
</organism>
<evidence type="ECO:0000313" key="2">
    <source>
        <dbReference type="Proteomes" id="UP001281761"/>
    </source>
</evidence>
<accession>A0ABQ9Y5B0</accession>
<reference evidence="1 2" key="1">
    <citation type="journal article" date="2022" name="bioRxiv">
        <title>Genomics of Preaxostyla Flagellates Illuminates Evolutionary Transitions and the Path Towards Mitochondrial Loss.</title>
        <authorList>
            <person name="Novak L.V.F."/>
            <person name="Treitli S.C."/>
            <person name="Pyrih J."/>
            <person name="Halakuc P."/>
            <person name="Pipaliya S.V."/>
            <person name="Vacek V."/>
            <person name="Brzon O."/>
            <person name="Soukal P."/>
            <person name="Eme L."/>
            <person name="Dacks J.B."/>
            <person name="Karnkowska A."/>
            <person name="Elias M."/>
            <person name="Hampl V."/>
        </authorList>
    </citation>
    <scope>NUCLEOTIDE SEQUENCE [LARGE SCALE GENOMIC DNA]</scope>
    <source>
        <strain evidence="1">NAU3</strain>
        <tissue evidence="1">Gut</tissue>
    </source>
</reference>
<comment type="caution">
    <text evidence="1">The sequence shown here is derived from an EMBL/GenBank/DDBJ whole genome shotgun (WGS) entry which is preliminary data.</text>
</comment>
<keyword evidence="2" id="KW-1185">Reference proteome</keyword>
<name>A0ABQ9Y5B0_9EUKA</name>
<proteinExistence type="predicted"/>
<protein>
    <submittedName>
        <fullName evidence="1">Uncharacterized protein</fullName>
    </submittedName>
</protein>
<sequence length="226" mass="25556">MSRGEELKDDDVMIDASFSFHIKPASDTLPIALRPSSTFSSDLSVLAFKFAGLLSALSSHGLLQPPNEFVEEYVDLFLTLTVVLRLVQCGSLGRVGSSQQDLQNELFHRLVTGVRNPQFILMTTSFTPTHITSFLFLSKQSSSANRFNFVTKQLLPFINENGIRILSHPLMQSEFSRVFPRLKEFSFECIRNEMTSLKRSTMVKLYNNFVRTQDSAVTETIRTKMG</sequence>